<sequence length="331" mass="32783">MQIAELAAAALAEAGAPQGTFGLVTGFDAGLQAVDSPLIRAVAFTGSQAGGMALVQRAAGRGVPVFAEMGTVNPVLVTPAAAADGAAVRALAAGFTGSFTLGAGQFCTKPGLLLAPAGSGLPEAVRRAVADVVPAPLLTAGIAGSYRTGLAALTEAAGAPVPPADAGPAAGWHAAPELVEVRPEQLVPGSRLLEECFGPVALICEYEDFGQALALAAVLQPSLAASVFTGGDGDTDAAAAVAALVPRVGRVAVNTWPTGVANTWAQQHGGPWPATSRPEATSVGAGALERFVRPVAVQNAPEAFLPPPVAPENPWGIPQRIDGVPAAPGTD</sequence>
<feature type="domain" description="Aldehyde dehydrogenase" evidence="3">
    <location>
        <begin position="192"/>
        <end position="270"/>
    </location>
</feature>
<dbReference type="GO" id="GO:0016620">
    <property type="term" value="F:oxidoreductase activity, acting on the aldehyde or oxo group of donors, NAD or NADP as acceptor"/>
    <property type="evidence" value="ECO:0007669"/>
    <property type="project" value="InterPro"/>
</dbReference>
<dbReference type="InterPro" id="IPR050740">
    <property type="entry name" value="Aldehyde_DH_Superfamily"/>
</dbReference>
<dbReference type="InterPro" id="IPR016162">
    <property type="entry name" value="Ald_DH_N"/>
</dbReference>
<dbReference type="EMBL" id="LN483072">
    <property type="protein sequence ID" value="CEA09268.1"/>
    <property type="molecule type" value="Genomic_DNA"/>
</dbReference>
<feature type="domain" description="Aldehyde dehydrogenase" evidence="3">
    <location>
        <begin position="4"/>
        <end position="116"/>
    </location>
</feature>
<accession>A0A078MPW6</accession>
<evidence type="ECO:0000313" key="4">
    <source>
        <dbReference type="EMBL" id="CEA09268.1"/>
    </source>
</evidence>
<dbReference type="PATRIC" id="fig|1461584.3.peg.2609"/>
<proteinExistence type="predicted"/>
<reference evidence="4" key="1">
    <citation type="submission" date="2014-07" db="EMBL/GenBank/DDBJ databases">
        <authorList>
            <person name="Urmite Genomes Urmite Genomes"/>
        </authorList>
    </citation>
    <scope>NUCLEOTIDE SEQUENCE</scope>
    <source>
        <strain evidence="4">11W110_air</strain>
    </source>
</reference>
<feature type="region of interest" description="Disordered" evidence="2">
    <location>
        <begin position="303"/>
        <end position="331"/>
    </location>
</feature>
<evidence type="ECO:0000259" key="3">
    <source>
        <dbReference type="Pfam" id="PF00171"/>
    </source>
</evidence>
<dbReference type="Gene3D" id="3.40.605.10">
    <property type="entry name" value="Aldehyde Dehydrogenase, Chain A, domain 1"/>
    <property type="match status" value="1"/>
</dbReference>
<organism evidence="4">
    <name type="scientific">Arthrobacter saudimassiliensis</name>
    <dbReference type="NCBI Taxonomy" id="1461584"/>
    <lineage>
        <taxon>Bacteria</taxon>
        <taxon>Bacillati</taxon>
        <taxon>Actinomycetota</taxon>
        <taxon>Actinomycetes</taxon>
        <taxon>Micrococcales</taxon>
        <taxon>Micrococcaceae</taxon>
        <taxon>Arthrobacter</taxon>
    </lineage>
</organism>
<keyword evidence="1" id="KW-0560">Oxidoreductase</keyword>
<name>A0A078MPW6_9MICC</name>
<dbReference type="Gene3D" id="3.40.309.10">
    <property type="entry name" value="Aldehyde Dehydrogenase, Chain A, domain 2"/>
    <property type="match status" value="1"/>
</dbReference>
<dbReference type="PANTHER" id="PTHR43353">
    <property type="entry name" value="SUCCINATE-SEMIALDEHYDE DEHYDROGENASE, MITOCHONDRIAL"/>
    <property type="match status" value="1"/>
</dbReference>
<protein>
    <submittedName>
        <fullName evidence="4">Alpha-ketoglutaric semialdehyde dehydrogenase</fullName>
    </submittedName>
</protein>
<dbReference type="PANTHER" id="PTHR43353:SF3">
    <property type="entry name" value="ALDEHYDE DEHYDROGENASE-RELATED"/>
    <property type="match status" value="1"/>
</dbReference>
<dbReference type="Pfam" id="PF00171">
    <property type="entry name" value="Aldedh"/>
    <property type="match status" value="2"/>
</dbReference>
<dbReference type="InterPro" id="IPR015590">
    <property type="entry name" value="Aldehyde_DH_dom"/>
</dbReference>
<evidence type="ECO:0000256" key="1">
    <source>
        <dbReference type="ARBA" id="ARBA00023002"/>
    </source>
</evidence>
<evidence type="ECO:0000256" key="2">
    <source>
        <dbReference type="SAM" id="MobiDB-lite"/>
    </source>
</evidence>
<dbReference type="InterPro" id="IPR016161">
    <property type="entry name" value="Ald_DH/histidinol_DH"/>
</dbReference>
<dbReference type="SUPFAM" id="SSF53720">
    <property type="entry name" value="ALDH-like"/>
    <property type="match status" value="1"/>
</dbReference>
<gene>
    <name evidence="4" type="ORF">BN1051_02635</name>
</gene>
<dbReference type="InterPro" id="IPR016163">
    <property type="entry name" value="Ald_DH_C"/>
</dbReference>
<dbReference type="AlphaFoldDB" id="A0A078MPW6"/>